<dbReference type="EMBL" id="JABSTU010003801">
    <property type="protein sequence ID" value="KAH7964619.1"/>
    <property type="molecule type" value="Genomic_DNA"/>
</dbReference>
<dbReference type="Proteomes" id="UP000821866">
    <property type="component" value="Unassembled WGS sequence"/>
</dbReference>
<dbReference type="PANTHER" id="PTHR19303:SF73">
    <property type="entry name" value="PROTEIN PDC2"/>
    <property type="match status" value="1"/>
</dbReference>
<dbReference type="GO" id="GO:0005634">
    <property type="term" value="C:nucleus"/>
    <property type="evidence" value="ECO:0007669"/>
    <property type="project" value="TreeGrafter"/>
</dbReference>
<organism evidence="2 3">
    <name type="scientific">Rhipicephalus microplus</name>
    <name type="common">Cattle tick</name>
    <name type="synonym">Boophilus microplus</name>
    <dbReference type="NCBI Taxonomy" id="6941"/>
    <lineage>
        <taxon>Eukaryota</taxon>
        <taxon>Metazoa</taxon>
        <taxon>Ecdysozoa</taxon>
        <taxon>Arthropoda</taxon>
        <taxon>Chelicerata</taxon>
        <taxon>Arachnida</taxon>
        <taxon>Acari</taxon>
        <taxon>Parasitiformes</taxon>
        <taxon>Ixodida</taxon>
        <taxon>Ixodoidea</taxon>
        <taxon>Ixodidae</taxon>
        <taxon>Rhipicephalinae</taxon>
        <taxon>Rhipicephalus</taxon>
        <taxon>Boophilus</taxon>
    </lineage>
</organism>
<dbReference type="GO" id="GO:0003677">
    <property type="term" value="F:DNA binding"/>
    <property type="evidence" value="ECO:0007669"/>
    <property type="project" value="TreeGrafter"/>
</dbReference>
<keyword evidence="3" id="KW-1185">Reference proteome</keyword>
<dbReference type="VEuPathDB" id="VectorBase:LOC119163029"/>
<reference evidence="2" key="2">
    <citation type="submission" date="2021-09" db="EMBL/GenBank/DDBJ databases">
        <authorList>
            <person name="Jia N."/>
            <person name="Wang J."/>
            <person name="Shi W."/>
            <person name="Du L."/>
            <person name="Sun Y."/>
            <person name="Zhan W."/>
            <person name="Jiang J."/>
            <person name="Wang Q."/>
            <person name="Zhang B."/>
            <person name="Ji P."/>
            <person name="Sakyi L.B."/>
            <person name="Cui X."/>
            <person name="Yuan T."/>
            <person name="Jiang B."/>
            <person name="Yang W."/>
            <person name="Lam T.T.-Y."/>
            <person name="Chang Q."/>
            <person name="Ding S."/>
            <person name="Wang X."/>
            <person name="Zhu J."/>
            <person name="Ruan X."/>
            <person name="Zhao L."/>
            <person name="Wei J."/>
            <person name="Que T."/>
            <person name="Du C."/>
            <person name="Cheng J."/>
            <person name="Dai P."/>
            <person name="Han X."/>
            <person name="Huang E."/>
            <person name="Gao Y."/>
            <person name="Liu J."/>
            <person name="Shao H."/>
            <person name="Ye R."/>
            <person name="Li L."/>
            <person name="Wei W."/>
            <person name="Wang X."/>
            <person name="Wang C."/>
            <person name="Huo Q."/>
            <person name="Li W."/>
            <person name="Guo W."/>
            <person name="Chen H."/>
            <person name="Chen S."/>
            <person name="Zhou L."/>
            <person name="Zhou L."/>
            <person name="Ni X."/>
            <person name="Tian J."/>
            <person name="Zhou Y."/>
            <person name="Sheng Y."/>
            <person name="Liu T."/>
            <person name="Pan Y."/>
            <person name="Xia L."/>
            <person name="Li J."/>
            <person name="Zhao F."/>
            <person name="Cao W."/>
        </authorList>
    </citation>
    <scope>NUCLEOTIDE SEQUENCE</scope>
    <source>
        <strain evidence="2">Rmic-2018</strain>
        <tissue evidence="2">Larvae</tissue>
    </source>
</reference>
<evidence type="ECO:0000313" key="3">
    <source>
        <dbReference type="Proteomes" id="UP000821866"/>
    </source>
</evidence>
<comment type="caution">
    <text evidence="2">The sequence shown here is derived from an EMBL/GenBank/DDBJ whole genome shotgun (WGS) entry which is preliminary data.</text>
</comment>
<dbReference type="Pfam" id="PF03184">
    <property type="entry name" value="DDE_1"/>
    <property type="match status" value="1"/>
</dbReference>
<dbReference type="InterPro" id="IPR004875">
    <property type="entry name" value="DDE_SF_endonuclease_dom"/>
</dbReference>
<dbReference type="PANTHER" id="PTHR19303">
    <property type="entry name" value="TRANSPOSON"/>
    <property type="match status" value="1"/>
</dbReference>
<proteinExistence type="predicted"/>
<accession>A0A9J6D1B2</accession>
<gene>
    <name evidence="2" type="ORF">HPB51_027144</name>
</gene>
<evidence type="ECO:0000259" key="1">
    <source>
        <dbReference type="Pfam" id="PF03184"/>
    </source>
</evidence>
<reference evidence="2" key="1">
    <citation type="journal article" date="2020" name="Cell">
        <title>Large-Scale Comparative Analyses of Tick Genomes Elucidate Their Genetic Diversity and Vector Capacities.</title>
        <authorList>
            <consortium name="Tick Genome and Microbiome Consortium (TIGMIC)"/>
            <person name="Jia N."/>
            <person name="Wang J."/>
            <person name="Shi W."/>
            <person name="Du L."/>
            <person name="Sun Y."/>
            <person name="Zhan W."/>
            <person name="Jiang J.F."/>
            <person name="Wang Q."/>
            <person name="Zhang B."/>
            <person name="Ji P."/>
            <person name="Bell-Sakyi L."/>
            <person name="Cui X.M."/>
            <person name="Yuan T.T."/>
            <person name="Jiang B.G."/>
            <person name="Yang W.F."/>
            <person name="Lam T.T."/>
            <person name="Chang Q.C."/>
            <person name="Ding S.J."/>
            <person name="Wang X.J."/>
            <person name="Zhu J.G."/>
            <person name="Ruan X.D."/>
            <person name="Zhao L."/>
            <person name="Wei J.T."/>
            <person name="Ye R.Z."/>
            <person name="Que T.C."/>
            <person name="Du C.H."/>
            <person name="Zhou Y.H."/>
            <person name="Cheng J.X."/>
            <person name="Dai P.F."/>
            <person name="Guo W.B."/>
            <person name="Han X.H."/>
            <person name="Huang E.J."/>
            <person name="Li L.F."/>
            <person name="Wei W."/>
            <person name="Gao Y.C."/>
            <person name="Liu J.Z."/>
            <person name="Shao H.Z."/>
            <person name="Wang X."/>
            <person name="Wang C.C."/>
            <person name="Yang T.C."/>
            <person name="Huo Q.B."/>
            <person name="Li W."/>
            <person name="Chen H.Y."/>
            <person name="Chen S.E."/>
            <person name="Zhou L.G."/>
            <person name="Ni X.B."/>
            <person name="Tian J.H."/>
            <person name="Sheng Y."/>
            <person name="Liu T."/>
            <person name="Pan Y.S."/>
            <person name="Xia L.Y."/>
            <person name="Li J."/>
            <person name="Zhao F."/>
            <person name="Cao W.C."/>
        </authorList>
    </citation>
    <scope>NUCLEOTIDE SEQUENCE</scope>
    <source>
        <strain evidence="2">Rmic-2018</strain>
    </source>
</reference>
<protein>
    <recommendedName>
        <fullName evidence="1">DDE-1 domain-containing protein</fullName>
    </recommendedName>
</protein>
<dbReference type="InterPro" id="IPR050863">
    <property type="entry name" value="CenT-Element_Derived"/>
</dbReference>
<evidence type="ECO:0000313" key="2">
    <source>
        <dbReference type="EMBL" id="KAH7964619.1"/>
    </source>
</evidence>
<feature type="domain" description="DDE-1" evidence="1">
    <location>
        <begin position="103"/>
        <end position="170"/>
    </location>
</feature>
<name>A0A9J6D1B2_RHIMP</name>
<dbReference type="AlphaFoldDB" id="A0A9J6D1B2"/>
<sequence length="361" mass="39584">MIEQKAKDIDFLLGRNDFQGGLGWLQWFKEWGDIVGKAVTGESRAADLDSVEKWLEENWRDIAARYRAQDILNAVETALFWQMLPNKTLTCRGDKTSGGKANKARVSVLLAANLDGSKKLRPLVIGKSMAPWCFRNALSLPVTYQANPKAWMTGELFSRRLSSWNDDLVGENCKIVGRCQEGDNPELLEHGGFRMPGDDTPNSDSTEDTAGVSAEVWNELAESPGDIDGSFFDEFVSVDDDVPIMGQLQDEDYIADVVPTTSQSDSNMEIDDGPLPTSSEAISAVAFVRRYCLNVEGCGLSCSDSLYNGEACVLSQEAKSLTQNKKSGTILFHSRARKDRQGVPGGRFVGLLDGPLLVGKK</sequence>